<gene>
    <name evidence="6" type="primary">LOC115552475</name>
</gene>
<dbReference type="GO" id="GO:0045109">
    <property type="term" value="P:intermediate filament organization"/>
    <property type="evidence" value="ECO:0007669"/>
    <property type="project" value="TreeGrafter"/>
</dbReference>
<dbReference type="OMA" id="NDAENEF"/>
<evidence type="ECO:0000256" key="3">
    <source>
        <dbReference type="SAM" id="Coils"/>
    </source>
</evidence>
<name>A0A8C4ZPA4_GADMO</name>
<dbReference type="Pfam" id="PF00038">
    <property type="entry name" value="Filament"/>
    <property type="match status" value="1"/>
</dbReference>
<feature type="region of interest" description="Disordered" evidence="4">
    <location>
        <begin position="307"/>
        <end position="333"/>
    </location>
</feature>
<dbReference type="InterPro" id="IPR039008">
    <property type="entry name" value="IF_rod_dom"/>
</dbReference>
<dbReference type="SUPFAM" id="SSF64593">
    <property type="entry name" value="Intermediate filament protein, coiled coil region"/>
    <property type="match status" value="2"/>
</dbReference>
<dbReference type="Gene3D" id="1.20.5.500">
    <property type="entry name" value="Single helix bin"/>
    <property type="match status" value="1"/>
</dbReference>
<dbReference type="PRINTS" id="PR01276">
    <property type="entry name" value="TYPE2KERATIN"/>
</dbReference>
<sequence length="423" mass="48137">MSLRSKHGSIQKGRYSGYSGGFSSMSLGSNSGPRASSFSSPGGAPIKAVSVNLNLLTRLNVAIDPEIQVIRTHEKNEIKGLNNRFASLIDKVRFLEQQNKMLETKWKLLSEQSDEESKLEPMLKGYIANLQRQLDTIGNDKERLCQENDVMHKYVDDYKNQYEEEINKRNGAENDFVMIKKDVDAGYLTRVDLEDRLAGMTDENHFLIAFYETELEELRESMKDTSVVLQMDNARGLDMSQIVAEVKAQYEQIAARGRAEAEVAYKTKFDQMAIQADQYSHELRQTKSEIADLTRLIGRVQSEIQSAKGQESSLEKQVSEAEDKGQTATRDADGRIRDLEVAVQRAKQDMARQLREYQELMNIKLALDIEISTYSKLLEGEEDRIGQQAVVSIQTLAYKRVKEMNEISKQDRSPPIVYKKPDQ</sequence>
<evidence type="ECO:0000259" key="5">
    <source>
        <dbReference type="PROSITE" id="PS51842"/>
    </source>
</evidence>
<evidence type="ECO:0000313" key="7">
    <source>
        <dbReference type="Proteomes" id="UP000694546"/>
    </source>
</evidence>
<reference evidence="6" key="1">
    <citation type="submission" date="2019-07" db="EMBL/GenBank/DDBJ databases">
        <authorList>
            <consortium name="Wellcome Sanger Institute Data Sharing"/>
        </authorList>
    </citation>
    <scope>NUCLEOTIDE SEQUENCE [LARGE SCALE GENOMIC DNA]</scope>
</reference>
<dbReference type="PROSITE" id="PS51842">
    <property type="entry name" value="IF_ROD_2"/>
    <property type="match status" value="1"/>
</dbReference>
<feature type="domain" description="IF rod" evidence="5">
    <location>
        <begin position="74"/>
        <end position="385"/>
    </location>
</feature>
<dbReference type="GO" id="GO:0030280">
    <property type="term" value="F:structural constituent of skin epidermis"/>
    <property type="evidence" value="ECO:0007669"/>
    <property type="project" value="TreeGrafter"/>
</dbReference>
<dbReference type="GO" id="GO:0031424">
    <property type="term" value="P:keratinization"/>
    <property type="evidence" value="ECO:0007669"/>
    <property type="project" value="TreeGrafter"/>
</dbReference>
<evidence type="ECO:0000256" key="2">
    <source>
        <dbReference type="ARBA" id="ARBA00023054"/>
    </source>
</evidence>
<evidence type="ECO:0000256" key="1">
    <source>
        <dbReference type="ARBA" id="ARBA00022754"/>
    </source>
</evidence>
<dbReference type="RefSeq" id="XP_030224494.1">
    <property type="nucleotide sequence ID" value="XM_030368634.1"/>
</dbReference>
<dbReference type="GeneID" id="115552475"/>
<dbReference type="Gene3D" id="1.20.5.1160">
    <property type="entry name" value="Vasodilator-stimulated phosphoprotein"/>
    <property type="match status" value="1"/>
</dbReference>
<feature type="coiled-coil region" evidence="3">
    <location>
        <begin position="78"/>
        <end position="175"/>
    </location>
</feature>
<protein>
    <submittedName>
        <fullName evidence="6">Keratin, type II cytoskeletal 8-like</fullName>
    </submittedName>
</protein>
<keyword evidence="2 3" id="KW-0175">Coiled coil</keyword>
<keyword evidence="1" id="KW-0403">Intermediate filament</keyword>
<dbReference type="GO" id="GO:0045095">
    <property type="term" value="C:keratin filament"/>
    <property type="evidence" value="ECO:0007669"/>
    <property type="project" value="InterPro"/>
</dbReference>
<dbReference type="SMART" id="SM01391">
    <property type="entry name" value="Filament"/>
    <property type="match status" value="1"/>
</dbReference>
<dbReference type="Ensembl" id="ENSGMOT00000019911.2">
    <property type="protein sequence ID" value="ENSGMOP00000019439.2"/>
    <property type="gene ID" value="ENSGMOG00000018063.2"/>
</dbReference>
<keyword evidence="7" id="KW-1185">Reference proteome</keyword>
<dbReference type="PANTHER" id="PTHR45616:SF9">
    <property type="entry name" value="KERATIN, TYPE II CYTOSKELETAL 8-RELATED"/>
    <property type="match status" value="1"/>
</dbReference>
<reference evidence="6" key="3">
    <citation type="submission" date="2025-09" db="UniProtKB">
        <authorList>
            <consortium name="Ensembl"/>
        </authorList>
    </citation>
    <scope>IDENTIFICATION</scope>
</reference>
<dbReference type="GO" id="GO:0005615">
    <property type="term" value="C:extracellular space"/>
    <property type="evidence" value="ECO:0007669"/>
    <property type="project" value="TreeGrafter"/>
</dbReference>
<reference evidence="6" key="2">
    <citation type="submission" date="2025-08" db="UniProtKB">
        <authorList>
            <consortium name="Ensembl"/>
        </authorList>
    </citation>
    <scope>IDENTIFICATION</scope>
</reference>
<evidence type="ECO:0000256" key="4">
    <source>
        <dbReference type="SAM" id="MobiDB-lite"/>
    </source>
</evidence>
<proteinExistence type="predicted"/>
<dbReference type="PANTHER" id="PTHR45616">
    <property type="entry name" value="GATA-TYPE DOMAIN-CONTAINING PROTEIN"/>
    <property type="match status" value="1"/>
</dbReference>
<dbReference type="InterPro" id="IPR003054">
    <property type="entry name" value="Keratin_II"/>
</dbReference>
<feature type="compositionally biased region" description="Basic and acidic residues" evidence="4">
    <location>
        <begin position="313"/>
        <end position="333"/>
    </location>
</feature>
<dbReference type="GeneTree" id="ENSGT00940000161090"/>
<dbReference type="AlphaFoldDB" id="A0A8C4ZPA4"/>
<organism evidence="6 7">
    <name type="scientific">Gadus morhua</name>
    <name type="common">Atlantic cod</name>
    <dbReference type="NCBI Taxonomy" id="8049"/>
    <lineage>
        <taxon>Eukaryota</taxon>
        <taxon>Metazoa</taxon>
        <taxon>Chordata</taxon>
        <taxon>Craniata</taxon>
        <taxon>Vertebrata</taxon>
        <taxon>Euteleostomi</taxon>
        <taxon>Actinopterygii</taxon>
        <taxon>Neopterygii</taxon>
        <taxon>Teleostei</taxon>
        <taxon>Neoteleostei</taxon>
        <taxon>Acanthomorphata</taxon>
        <taxon>Zeiogadaria</taxon>
        <taxon>Gadariae</taxon>
        <taxon>Gadiformes</taxon>
        <taxon>Gadoidei</taxon>
        <taxon>Gadidae</taxon>
        <taxon>Gadus</taxon>
    </lineage>
</organism>
<dbReference type="Gene3D" id="1.20.5.170">
    <property type="match status" value="1"/>
</dbReference>
<evidence type="ECO:0000313" key="6">
    <source>
        <dbReference type="Ensembl" id="ENSGMOP00000019439.2"/>
    </source>
</evidence>
<dbReference type="Proteomes" id="UP000694546">
    <property type="component" value="Chromosome 1"/>
</dbReference>
<accession>A0A8C4ZPA4</accession>